<feature type="signal peptide" evidence="1">
    <location>
        <begin position="1"/>
        <end position="26"/>
    </location>
</feature>
<gene>
    <name evidence="2" type="ORF">GCM10011380_33250</name>
</gene>
<dbReference type="Proteomes" id="UP000623067">
    <property type="component" value="Unassembled WGS sequence"/>
</dbReference>
<name>A0A916TEZ5_9SPHN</name>
<evidence type="ECO:0008006" key="4">
    <source>
        <dbReference type="Google" id="ProtNLM"/>
    </source>
</evidence>
<reference evidence="2" key="2">
    <citation type="submission" date="2020-09" db="EMBL/GenBank/DDBJ databases">
        <authorList>
            <person name="Sun Q."/>
            <person name="Zhou Y."/>
        </authorList>
    </citation>
    <scope>NUCLEOTIDE SEQUENCE</scope>
    <source>
        <strain evidence="2">CGMCC 1.15330</strain>
    </source>
</reference>
<dbReference type="AlphaFoldDB" id="A0A916TEZ5"/>
<reference evidence="2" key="1">
    <citation type="journal article" date="2014" name="Int. J. Syst. Evol. Microbiol.">
        <title>Complete genome sequence of Corynebacterium casei LMG S-19264T (=DSM 44701T), isolated from a smear-ripened cheese.</title>
        <authorList>
            <consortium name="US DOE Joint Genome Institute (JGI-PGF)"/>
            <person name="Walter F."/>
            <person name="Albersmeier A."/>
            <person name="Kalinowski J."/>
            <person name="Ruckert C."/>
        </authorList>
    </citation>
    <scope>NUCLEOTIDE SEQUENCE</scope>
    <source>
        <strain evidence="2">CGMCC 1.15330</strain>
    </source>
</reference>
<evidence type="ECO:0000313" key="3">
    <source>
        <dbReference type="Proteomes" id="UP000623067"/>
    </source>
</evidence>
<keyword evidence="1" id="KW-0732">Signal</keyword>
<feature type="chain" id="PRO_5036880754" description="DUF3047 domain-containing protein" evidence="1">
    <location>
        <begin position="27"/>
        <end position="180"/>
    </location>
</feature>
<accession>A0A916TEZ5</accession>
<organism evidence="2 3">
    <name type="scientific">Sphingomonas metalli</name>
    <dbReference type="NCBI Taxonomy" id="1779358"/>
    <lineage>
        <taxon>Bacteria</taxon>
        <taxon>Pseudomonadati</taxon>
        <taxon>Pseudomonadota</taxon>
        <taxon>Alphaproteobacteria</taxon>
        <taxon>Sphingomonadales</taxon>
        <taxon>Sphingomonadaceae</taxon>
        <taxon>Sphingomonas</taxon>
    </lineage>
</organism>
<dbReference type="InterPro" id="IPR008979">
    <property type="entry name" value="Galactose-bd-like_sf"/>
</dbReference>
<keyword evidence="3" id="KW-1185">Reference proteome</keyword>
<dbReference type="SUPFAM" id="SSF49785">
    <property type="entry name" value="Galactose-binding domain-like"/>
    <property type="match status" value="1"/>
</dbReference>
<evidence type="ECO:0000313" key="2">
    <source>
        <dbReference type="EMBL" id="GGB41116.1"/>
    </source>
</evidence>
<proteinExistence type="predicted"/>
<dbReference type="RefSeq" id="WP_188660528.1">
    <property type="nucleotide sequence ID" value="NZ_BMIH01000005.1"/>
</dbReference>
<protein>
    <recommendedName>
        <fullName evidence="4">DUF3047 domain-containing protein</fullName>
    </recommendedName>
</protein>
<sequence length="180" mass="19389">MTLRLLAAALALVVPAVTASPVTAQAADRIINDPRVASLTPYGLNLPPQVRSDKDVQFGKALRIPLSGHSDFWRIGVITPTLKPVRKGDTIVIAFWARATGTEAGKPGRIGRVQLEATPVVRAIFEQAFEIGPEWKMYQLKGVADQDYAPGALNAALHIDAARQVLDLGPVFILDYGQAQ</sequence>
<dbReference type="EMBL" id="BMIH01000005">
    <property type="protein sequence ID" value="GGB41116.1"/>
    <property type="molecule type" value="Genomic_DNA"/>
</dbReference>
<dbReference type="Gene3D" id="2.60.120.260">
    <property type="entry name" value="Galactose-binding domain-like"/>
    <property type="match status" value="1"/>
</dbReference>
<comment type="caution">
    <text evidence="2">The sequence shown here is derived from an EMBL/GenBank/DDBJ whole genome shotgun (WGS) entry which is preliminary data.</text>
</comment>
<evidence type="ECO:0000256" key="1">
    <source>
        <dbReference type="SAM" id="SignalP"/>
    </source>
</evidence>